<evidence type="ECO:0000313" key="5">
    <source>
        <dbReference type="Proteomes" id="UP001597483"/>
    </source>
</evidence>
<dbReference type="RefSeq" id="WP_378299192.1">
    <property type="nucleotide sequence ID" value="NZ_JBHUKS010000001.1"/>
</dbReference>
<protein>
    <submittedName>
        <fullName evidence="4">DUF4189 domain-containing protein</fullName>
    </submittedName>
</protein>
<dbReference type="EMBL" id="JBHUKS010000001">
    <property type="protein sequence ID" value="MFD2465811.1"/>
    <property type="molecule type" value="Genomic_DNA"/>
</dbReference>
<evidence type="ECO:0000313" key="4">
    <source>
        <dbReference type="EMBL" id="MFD2465811.1"/>
    </source>
</evidence>
<feature type="signal peptide" evidence="2">
    <location>
        <begin position="1"/>
        <end position="35"/>
    </location>
</feature>
<evidence type="ECO:0000259" key="3">
    <source>
        <dbReference type="Pfam" id="PF13827"/>
    </source>
</evidence>
<feature type="region of interest" description="Disordered" evidence="1">
    <location>
        <begin position="37"/>
        <end position="64"/>
    </location>
</feature>
<accession>A0ABW5GY61</accession>
<name>A0ABW5GY61_9PSEU</name>
<comment type="caution">
    <text evidence="4">The sequence shown here is derived from an EMBL/GenBank/DDBJ whole genome shotgun (WGS) entry which is preliminary data.</text>
</comment>
<reference evidence="5" key="1">
    <citation type="journal article" date="2019" name="Int. J. Syst. Evol. Microbiol.">
        <title>The Global Catalogue of Microorganisms (GCM) 10K type strain sequencing project: providing services to taxonomists for standard genome sequencing and annotation.</title>
        <authorList>
            <consortium name="The Broad Institute Genomics Platform"/>
            <consortium name="The Broad Institute Genome Sequencing Center for Infectious Disease"/>
            <person name="Wu L."/>
            <person name="Ma J."/>
        </authorList>
    </citation>
    <scope>NUCLEOTIDE SEQUENCE [LARGE SCALE GENOMIC DNA]</scope>
    <source>
        <strain evidence="5">CGMCC 4.7641</strain>
    </source>
</reference>
<evidence type="ECO:0000256" key="1">
    <source>
        <dbReference type="SAM" id="MobiDB-lite"/>
    </source>
</evidence>
<proteinExistence type="predicted"/>
<sequence length="181" mass="18356">MEVTSKPSPPKKTNWAAVSGAAATVSALVAFLAYANPHSPPTPNPSAPPASSQESPTPAAPPSPVYTPPPLVYAPPPTTYSLADTASAMYYGAIAISRDGSSGASFNADSAAAAGRQALDNCRRSDCTLITQFVNSCGAAAYNPSTGRYRGGHGTTATEAETNAVANAGGGHWIREACTDR</sequence>
<dbReference type="Proteomes" id="UP001597483">
    <property type="component" value="Unassembled WGS sequence"/>
</dbReference>
<keyword evidence="2" id="KW-0732">Signal</keyword>
<organism evidence="4 5">
    <name type="scientific">Amycolatopsis silviterrae</name>
    <dbReference type="NCBI Taxonomy" id="1656914"/>
    <lineage>
        <taxon>Bacteria</taxon>
        <taxon>Bacillati</taxon>
        <taxon>Actinomycetota</taxon>
        <taxon>Actinomycetes</taxon>
        <taxon>Pseudonocardiales</taxon>
        <taxon>Pseudonocardiaceae</taxon>
        <taxon>Amycolatopsis</taxon>
    </lineage>
</organism>
<feature type="domain" description="DUF4189" evidence="3">
    <location>
        <begin position="91"/>
        <end position="167"/>
    </location>
</feature>
<dbReference type="InterPro" id="IPR025240">
    <property type="entry name" value="DUF4189"/>
</dbReference>
<evidence type="ECO:0000256" key="2">
    <source>
        <dbReference type="SAM" id="SignalP"/>
    </source>
</evidence>
<feature type="compositionally biased region" description="Pro residues" evidence="1">
    <location>
        <begin position="38"/>
        <end position="48"/>
    </location>
</feature>
<gene>
    <name evidence="4" type="ORF">ACFSVL_00315</name>
</gene>
<feature type="chain" id="PRO_5046087406" evidence="2">
    <location>
        <begin position="36"/>
        <end position="181"/>
    </location>
</feature>
<dbReference type="Pfam" id="PF13827">
    <property type="entry name" value="DUF4189"/>
    <property type="match status" value="1"/>
</dbReference>
<keyword evidence="5" id="KW-1185">Reference proteome</keyword>